<proteinExistence type="predicted"/>
<protein>
    <submittedName>
        <fullName evidence="1">Uncharacterized protein</fullName>
    </submittedName>
</protein>
<reference evidence="1" key="1">
    <citation type="submission" date="2021-01" db="EMBL/GenBank/DDBJ databases">
        <authorList>
            <person name="Corre E."/>
            <person name="Pelletier E."/>
            <person name="Niang G."/>
            <person name="Scheremetjew M."/>
            <person name="Finn R."/>
            <person name="Kale V."/>
            <person name="Holt S."/>
            <person name="Cochrane G."/>
            <person name="Meng A."/>
            <person name="Brown T."/>
            <person name="Cohen L."/>
        </authorList>
    </citation>
    <scope>NUCLEOTIDE SEQUENCE</scope>
    <source>
        <strain evidence="1">CCMP127</strain>
    </source>
</reference>
<organism evidence="1">
    <name type="scientific">Amphora coffeiformis</name>
    <dbReference type="NCBI Taxonomy" id="265554"/>
    <lineage>
        <taxon>Eukaryota</taxon>
        <taxon>Sar</taxon>
        <taxon>Stramenopiles</taxon>
        <taxon>Ochrophyta</taxon>
        <taxon>Bacillariophyta</taxon>
        <taxon>Bacillariophyceae</taxon>
        <taxon>Bacillariophycidae</taxon>
        <taxon>Thalassiophysales</taxon>
        <taxon>Catenulaceae</taxon>
        <taxon>Amphora</taxon>
    </lineage>
</organism>
<name>A0A7S3PB19_9STRA</name>
<evidence type="ECO:0000313" key="1">
    <source>
        <dbReference type="EMBL" id="CAE0419567.1"/>
    </source>
</evidence>
<dbReference type="EMBL" id="HBIM01022027">
    <property type="protein sequence ID" value="CAE0419567.1"/>
    <property type="molecule type" value="Transcribed_RNA"/>
</dbReference>
<gene>
    <name evidence="1" type="ORF">ACOF00016_LOCUS16389</name>
</gene>
<dbReference type="AlphaFoldDB" id="A0A7S3PB19"/>
<accession>A0A7S3PB19</accession>
<sequence>MNMIKMNKESGVNDFLICTTTTGFVPNQVRSLEGRDDLNVLRDGDLTKNFSKQRSGKQPQALETIPLVILQETCHYCSRTIDIALVEGIPELKKRKHCSSTSEGCTFGEEGDMCTLCTQSSSLSSIEFDSRLSACWSGVDLLDDGEDLDDPYFAEESKSSLDYSSSRCDDATTMDESFRSFLDSRVESYFTEGFIEVGELPRVS</sequence>